<name>A0A517SMI1_9PLAN</name>
<feature type="signal peptide" evidence="1">
    <location>
        <begin position="1"/>
        <end position="22"/>
    </location>
</feature>
<sequence length="92" mass="9920" precursor="true">MKTLARMMSFSVVLAAGSAAIAADCRGGYADTAAPPSTAPVRTAYRSAYTSVGTSSTSLTPTYRAPGANIHHIYGPEARWEFMRNRQHLRGW</sequence>
<dbReference type="KEGG" id="ccos:Pan44_54000"/>
<evidence type="ECO:0000313" key="3">
    <source>
        <dbReference type="Proteomes" id="UP000315700"/>
    </source>
</evidence>
<keyword evidence="3" id="KW-1185">Reference proteome</keyword>
<reference evidence="2 3" key="1">
    <citation type="submission" date="2019-02" db="EMBL/GenBank/DDBJ databases">
        <title>Deep-cultivation of Planctomycetes and their phenomic and genomic characterization uncovers novel biology.</title>
        <authorList>
            <person name="Wiegand S."/>
            <person name="Jogler M."/>
            <person name="Boedeker C."/>
            <person name="Pinto D."/>
            <person name="Vollmers J."/>
            <person name="Rivas-Marin E."/>
            <person name="Kohn T."/>
            <person name="Peeters S.H."/>
            <person name="Heuer A."/>
            <person name="Rast P."/>
            <person name="Oberbeckmann S."/>
            <person name="Bunk B."/>
            <person name="Jeske O."/>
            <person name="Meyerdierks A."/>
            <person name="Storesund J.E."/>
            <person name="Kallscheuer N."/>
            <person name="Luecker S."/>
            <person name="Lage O.M."/>
            <person name="Pohl T."/>
            <person name="Merkel B.J."/>
            <person name="Hornburger P."/>
            <person name="Mueller R.-W."/>
            <person name="Bruemmer F."/>
            <person name="Labrenz M."/>
            <person name="Spormann A.M."/>
            <person name="Op den Camp H."/>
            <person name="Overmann J."/>
            <person name="Amann R."/>
            <person name="Jetten M.S.M."/>
            <person name="Mascher T."/>
            <person name="Medema M.H."/>
            <person name="Devos D.P."/>
            <person name="Kaster A.-K."/>
            <person name="Ovreas L."/>
            <person name="Rohde M."/>
            <person name="Galperin M.Y."/>
            <person name="Jogler C."/>
        </authorList>
    </citation>
    <scope>NUCLEOTIDE SEQUENCE [LARGE SCALE GENOMIC DNA]</scope>
    <source>
        <strain evidence="2 3">Pan44</strain>
    </source>
</reference>
<feature type="chain" id="PRO_5022006296" evidence="1">
    <location>
        <begin position="23"/>
        <end position="92"/>
    </location>
</feature>
<evidence type="ECO:0000313" key="2">
    <source>
        <dbReference type="EMBL" id="QDT57332.1"/>
    </source>
</evidence>
<proteinExistence type="predicted"/>
<dbReference type="RefSeq" id="WP_145034686.1">
    <property type="nucleotide sequence ID" value="NZ_CP036271.1"/>
</dbReference>
<gene>
    <name evidence="2" type="ORF">Pan44_54000</name>
</gene>
<dbReference type="AlphaFoldDB" id="A0A517SMI1"/>
<dbReference type="Proteomes" id="UP000315700">
    <property type="component" value="Chromosome"/>
</dbReference>
<accession>A0A517SMI1</accession>
<evidence type="ECO:0000256" key="1">
    <source>
        <dbReference type="SAM" id="SignalP"/>
    </source>
</evidence>
<protein>
    <submittedName>
        <fullName evidence="2">Uncharacterized protein</fullName>
    </submittedName>
</protein>
<keyword evidence="1" id="KW-0732">Signal</keyword>
<dbReference type="EMBL" id="CP036271">
    <property type="protein sequence ID" value="QDT57332.1"/>
    <property type="molecule type" value="Genomic_DNA"/>
</dbReference>
<organism evidence="2 3">
    <name type="scientific">Caulifigura coniformis</name>
    <dbReference type="NCBI Taxonomy" id="2527983"/>
    <lineage>
        <taxon>Bacteria</taxon>
        <taxon>Pseudomonadati</taxon>
        <taxon>Planctomycetota</taxon>
        <taxon>Planctomycetia</taxon>
        <taxon>Planctomycetales</taxon>
        <taxon>Planctomycetaceae</taxon>
        <taxon>Caulifigura</taxon>
    </lineage>
</organism>
<dbReference type="InParanoid" id="A0A517SMI1"/>